<protein>
    <recommendedName>
        <fullName evidence="3">Capsule synthesis protein CapA domain-containing protein</fullName>
    </recommendedName>
</protein>
<dbReference type="PANTHER" id="PTHR33393:SF13">
    <property type="entry name" value="PGA BIOSYNTHESIS PROTEIN CAPA"/>
    <property type="match status" value="1"/>
</dbReference>
<reference evidence="4" key="1">
    <citation type="journal article" date="2014" name="Int. J. Syst. Evol. Microbiol.">
        <title>Complete genome sequence of Corynebacterium casei LMG S-19264T (=DSM 44701T), isolated from a smear-ripened cheese.</title>
        <authorList>
            <consortium name="US DOE Joint Genome Institute (JGI-PGF)"/>
            <person name="Walter F."/>
            <person name="Albersmeier A."/>
            <person name="Kalinowski J."/>
            <person name="Ruckert C."/>
        </authorList>
    </citation>
    <scope>NUCLEOTIDE SEQUENCE</scope>
    <source>
        <strain evidence="4">CGMCC 1.15425</strain>
    </source>
</reference>
<keyword evidence="2" id="KW-0732">Signal</keyword>
<comment type="similarity">
    <text evidence="1">Belongs to the CapA family.</text>
</comment>
<dbReference type="SMART" id="SM00854">
    <property type="entry name" value="PGA_cap"/>
    <property type="match status" value="1"/>
</dbReference>
<evidence type="ECO:0000256" key="2">
    <source>
        <dbReference type="SAM" id="SignalP"/>
    </source>
</evidence>
<keyword evidence="5" id="KW-1185">Reference proteome</keyword>
<accession>A0A916VL11</accession>
<dbReference type="InterPro" id="IPR019079">
    <property type="entry name" value="Capsule_synth_CapA"/>
</dbReference>
<dbReference type="SUPFAM" id="SSF56300">
    <property type="entry name" value="Metallo-dependent phosphatases"/>
    <property type="match status" value="1"/>
</dbReference>
<feature type="signal peptide" evidence="2">
    <location>
        <begin position="1"/>
        <end position="26"/>
    </location>
</feature>
<name>A0A916VL11_9GAMM</name>
<proteinExistence type="inferred from homology"/>
<dbReference type="AlphaFoldDB" id="A0A916VL11"/>
<dbReference type="EMBL" id="BMIY01000014">
    <property type="protein sequence ID" value="GFZ83340.1"/>
    <property type="molecule type" value="Genomic_DNA"/>
</dbReference>
<evidence type="ECO:0000259" key="3">
    <source>
        <dbReference type="SMART" id="SM00854"/>
    </source>
</evidence>
<evidence type="ECO:0000313" key="5">
    <source>
        <dbReference type="Proteomes" id="UP000627715"/>
    </source>
</evidence>
<dbReference type="InterPro" id="IPR029052">
    <property type="entry name" value="Metallo-depent_PP-like"/>
</dbReference>
<dbReference type="OrthoDB" id="9810718at2"/>
<dbReference type="RefSeq" id="WP_068810712.1">
    <property type="nucleotide sequence ID" value="NZ_BMIY01000014.1"/>
</dbReference>
<dbReference type="PANTHER" id="PTHR33393">
    <property type="entry name" value="POLYGLUTAMINE SYNTHESIS ACCESSORY PROTEIN RV0574C-RELATED"/>
    <property type="match status" value="1"/>
</dbReference>
<evidence type="ECO:0000313" key="4">
    <source>
        <dbReference type="EMBL" id="GFZ83340.1"/>
    </source>
</evidence>
<comment type="caution">
    <text evidence="4">The sequence shown here is derived from an EMBL/GenBank/DDBJ whole genome shotgun (WGS) entry which is preliminary data.</text>
</comment>
<reference evidence="4" key="2">
    <citation type="submission" date="2020-09" db="EMBL/GenBank/DDBJ databases">
        <authorList>
            <person name="Sun Q."/>
            <person name="Zhou Y."/>
        </authorList>
    </citation>
    <scope>NUCLEOTIDE SEQUENCE</scope>
    <source>
        <strain evidence="4">CGMCC 1.15425</strain>
    </source>
</reference>
<sequence>MIKRVSFVKLAALFLGQTLTFSAVHAQPTASAEELATTVDDGFTIAVVGDIIIAYPLNQMMSTPGFPEVIELLHGADVVAGNMEGNIIDGRTFRGSRPGGFRAEPEAAQWLKEMGVDIVARPNNHADDFGIEGLRETSVHLDRAGIQHAGYGETYWAARAARYVSSDRGRVGMVAASDHMPQAAPMSGEWPGTGGLSPLRVTRNFMVPEAQWEAVGTLRDLFPNGTIHFARGANTDDHIQFLRQNFRKAAPGVEEPYYSFDINPTDMRDIMASVEEGKMISDLITVAFHAHHFHDAKGGYRGEGLEEGEHLDTNPSIADYLPMFSKAAIDHGADVIQGTGVHVLRGIEIYKDRPIYYGLGEFIRQMDVTGLAGRGAPGKSEGPPGHEAIPVKYESIVAINEFRQGRLYEVRLHPIELRYDEQKLARRGIPVIASDDVAQRILRRLQDLSAPLGTEIMIDGNIGIIRP</sequence>
<evidence type="ECO:0000256" key="1">
    <source>
        <dbReference type="ARBA" id="ARBA00005662"/>
    </source>
</evidence>
<organism evidence="4 5">
    <name type="scientific">Pseudohongiella nitratireducens</name>
    <dbReference type="NCBI Taxonomy" id="1768907"/>
    <lineage>
        <taxon>Bacteria</taxon>
        <taxon>Pseudomonadati</taxon>
        <taxon>Pseudomonadota</taxon>
        <taxon>Gammaproteobacteria</taxon>
        <taxon>Pseudomonadales</taxon>
        <taxon>Pseudohongiellaceae</taxon>
        <taxon>Pseudohongiella</taxon>
    </lineage>
</organism>
<feature type="chain" id="PRO_5038022909" description="Capsule synthesis protein CapA domain-containing protein" evidence="2">
    <location>
        <begin position="27"/>
        <end position="467"/>
    </location>
</feature>
<dbReference type="Proteomes" id="UP000627715">
    <property type="component" value="Unassembled WGS sequence"/>
</dbReference>
<gene>
    <name evidence="4" type="ORF">GCM10011403_28690</name>
</gene>
<dbReference type="Pfam" id="PF09587">
    <property type="entry name" value="PGA_cap"/>
    <property type="match status" value="2"/>
</dbReference>
<feature type="domain" description="Capsule synthesis protein CapA" evidence="3">
    <location>
        <begin position="44"/>
        <end position="366"/>
    </location>
</feature>
<dbReference type="InterPro" id="IPR052169">
    <property type="entry name" value="CW_Biosynth-Accessory"/>
</dbReference>